<sequence>MTPFLSASRITGTTRPLGVSAAKPMW</sequence>
<evidence type="ECO:0000313" key="1">
    <source>
        <dbReference type="EMBL" id="ACR37200.1"/>
    </source>
</evidence>
<proteinExistence type="evidence at transcript level"/>
<dbReference type="EMBL" id="BT086847">
    <property type="protein sequence ID" value="ACR37200.1"/>
    <property type="molecule type" value="mRNA"/>
</dbReference>
<dbReference type="EMBL" id="BT086863">
    <property type="protein sequence ID" value="ACR37216.1"/>
    <property type="molecule type" value="mRNA"/>
</dbReference>
<reference evidence="1" key="1">
    <citation type="journal article" date="2009" name="PLoS Genet.">
        <title>Sequencing, mapping, and analysis of 27,455 maize full-length cDNAs.</title>
        <authorList>
            <person name="Soderlund C."/>
            <person name="Descour A."/>
            <person name="Kudrna D."/>
            <person name="Bomhoff M."/>
            <person name="Boyd L."/>
            <person name="Currie J."/>
            <person name="Angelova A."/>
            <person name="Collura K."/>
            <person name="Wissotski M."/>
            <person name="Ashley E."/>
            <person name="Morrow D."/>
            <person name="Fernandes J."/>
            <person name="Walbot V."/>
            <person name="Yu Y."/>
        </authorList>
    </citation>
    <scope>NUCLEOTIDE SEQUENCE</scope>
    <source>
        <strain evidence="1">B73</strain>
    </source>
</reference>
<dbReference type="AlphaFoldDB" id="C4J7Q0"/>
<protein>
    <submittedName>
        <fullName evidence="1">Uncharacterized protein</fullName>
    </submittedName>
</protein>
<reference evidence="1" key="2">
    <citation type="submission" date="2012-06" db="EMBL/GenBank/DDBJ databases">
        <authorList>
            <person name="Yu Y."/>
            <person name="Currie J."/>
            <person name="Lomeli R."/>
            <person name="Angelova A."/>
            <person name="Collura K."/>
            <person name="Wissotski M."/>
            <person name="Campos D."/>
            <person name="Kudrna D."/>
            <person name="Golser W."/>
            <person name="Ashely E."/>
            <person name="Descour A."/>
            <person name="Fernandes J."/>
            <person name="Soderlund C."/>
            <person name="Walbot V."/>
        </authorList>
    </citation>
    <scope>NUCLEOTIDE SEQUENCE</scope>
    <source>
        <strain evidence="1">B73</strain>
    </source>
</reference>
<organism evidence="1">
    <name type="scientific">Zea mays</name>
    <name type="common">Maize</name>
    <dbReference type="NCBI Taxonomy" id="4577"/>
    <lineage>
        <taxon>Eukaryota</taxon>
        <taxon>Viridiplantae</taxon>
        <taxon>Streptophyta</taxon>
        <taxon>Embryophyta</taxon>
        <taxon>Tracheophyta</taxon>
        <taxon>Spermatophyta</taxon>
        <taxon>Magnoliopsida</taxon>
        <taxon>Liliopsida</taxon>
        <taxon>Poales</taxon>
        <taxon>Poaceae</taxon>
        <taxon>PACMAD clade</taxon>
        <taxon>Panicoideae</taxon>
        <taxon>Andropogonodae</taxon>
        <taxon>Andropogoneae</taxon>
        <taxon>Tripsacinae</taxon>
        <taxon>Zea</taxon>
    </lineage>
</organism>
<accession>C4J7Q0</accession>
<name>C4J7Q0_MAIZE</name>